<organism evidence="2">
    <name type="scientific">Anthurium amnicola</name>
    <dbReference type="NCBI Taxonomy" id="1678845"/>
    <lineage>
        <taxon>Eukaryota</taxon>
        <taxon>Viridiplantae</taxon>
        <taxon>Streptophyta</taxon>
        <taxon>Embryophyta</taxon>
        <taxon>Tracheophyta</taxon>
        <taxon>Spermatophyta</taxon>
        <taxon>Magnoliopsida</taxon>
        <taxon>Liliopsida</taxon>
        <taxon>Araceae</taxon>
        <taxon>Pothoideae</taxon>
        <taxon>Potheae</taxon>
        <taxon>Anthurium</taxon>
    </lineage>
</organism>
<dbReference type="EMBL" id="GDJX01013267">
    <property type="protein sequence ID" value="JAT54669.1"/>
    <property type="molecule type" value="Transcribed_RNA"/>
</dbReference>
<evidence type="ECO:0000256" key="1">
    <source>
        <dbReference type="SAM" id="SignalP"/>
    </source>
</evidence>
<feature type="signal peptide" evidence="1">
    <location>
        <begin position="1"/>
        <end position="19"/>
    </location>
</feature>
<reference evidence="2" key="1">
    <citation type="submission" date="2015-07" db="EMBL/GenBank/DDBJ databases">
        <title>Transcriptome Assembly of Anthurium amnicola.</title>
        <authorList>
            <person name="Suzuki J."/>
        </authorList>
    </citation>
    <scope>NUCLEOTIDE SEQUENCE</scope>
</reference>
<dbReference type="AlphaFoldDB" id="A0A1D1YJ53"/>
<dbReference type="InterPro" id="IPR040404">
    <property type="entry name" value="Phylloplanin-like"/>
</dbReference>
<dbReference type="PANTHER" id="PTHR34458">
    <property type="entry name" value="POLLEN OLE E 1 ALLERGEN AND EXTENSIN FAMILY PROTEIN-RELATED"/>
    <property type="match status" value="1"/>
</dbReference>
<protein>
    <submittedName>
        <fullName evidence="2">Phylloplanin</fullName>
    </submittedName>
</protein>
<gene>
    <name evidence="2" type="primary">PHYLL</name>
    <name evidence="2" type="ORF">g.167765</name>
</gene>
<sequence>MAPKFTLFAAILLAGVATAQVPHAQLPPLGDLGLVRISGNVLCSFNAGTAAATPAFPNAEVQLHCRDAVVSSVTTNSAGAFSMLLDPITPILSSLLNNCKLVVSTPLSTCNAALPSAPGLLQSPLTLAGTALQGLLTVVNIVASGFSLVQ</sequence>
<name>A0A1D1YJ53_9ARAE</name>
<proteinExistence type="predicted"/>
<dbReference type="PANTHER" id="PTHR34458:SF5">
    <property type="entry name" value="POLLEN OLE E 1 ALLERGEN AND EXTENSIN FAMILY PROTEIN"/>
    <property type="match status" value="1"/>
</dbReference>
<accession>A0A1D1YJ53</accession>
<keyword evidence="1" id="KW-0732">Signal</keyword>
<feature type="chain" id="PRO_5008900261" evidence="1">
    <location>
        <begin position="20"/>
        <end position="150"/>
    </location>
</feature>
<evidence type="ECO:0000313" key="2">
    <source>
        <dbReference type="EMBL" id="JAT54669.1"/>
    </source>
</evidence>